<reference evidence="2 3" key="1">
    <citation type="submission" date="2016-10" db="EMBL/GenBank/DDBJ databases">
        <authorList>
            <person name="de Groot N.N."/>
        </authorList>
    </citation>
    <scope>NUCLEOTIDE SEQUENCE [LARGE SCALE GENOMIC DNA]</scope>
    <source>
        <strain evidence="2 3">CGMCC 4.3510</strain>
    </source>
</reference>
<accession>A0A1I2LCK5</accession>
<dbReference type="InterPro" id="IPR009553">
    <property type="entry name" value="DUF1173"/>
</dbReference>
<organism evidence="2 3">
    <name type="scientific">Actinacidiphila alni</name>
    <dbReference type="NCBI Taxonomy" id="380248"/>
    <lineage>
        <taxon>Bacteria</taxon>
        <taxon>Bacillati</taxon>
        <taxon>Actinomycetota</taxon>
        <taxon>Actinomycetes</taxon>
        <taxon>Kitasatosporales</taxon>
        <taxon>Streptomycetaceae</taxon>
        <taxon>Actinacidiphila</taxon>
    </lineage>
</organism>
<dbReference type="EMBL" id="FONG01000027">
    <property type="protein sequence ID" value="SFF74806.1"/>
    <property type="molecule type" value="Genomic_DNA"/>
</dbReference>
<dbReference type="OrthoDB" id="8952417at2"/>
<feature type="region of interest" description="Disordered" evidence="1">
    <location>
        <begin position="1"/>
        <end position="27"/>
    </location>
</feature>
<evidence type="ECO:0000313" key="3">
    <source>
        <dbReference type="Proteomes" id="UP000199323"/>
    </source>
</evidence>
<dbReference type="AlphaFoldDB" id="A0A1I2LCK5"/>
<name>A0A1I2LCK5_9ACTN</name>
<dbReference type="Pfam" id="PF06666">
    <property type="entry name" value="DUF1173"/>
    <property type="match status" value="1"/>
</dbReference>
<protein>
    <recommendedName>
        <fullName evidence="4">DUF1173 domain-containing protein</fullName>
    </recommendedName>
</protein>
<dbReference type="RefSeq" id="WP_093717206.1">
    <property type="nucleotide sequence ID" value="NZ_FONG01000027.1"/>
</dbReference>
<evidence type="ECO:0000313" key="2">
    <source>
        <dbReference type="EMBL" id="SFF74806.1"/>
    </source>
</evidence>
<proteinExistence type="predicted"/>
<evidence type="ECO:0000256" key="1">
    <source>
        <dbReference type="SAM" id="MobiDB-lite"/>
    </source>
</evidence>
<evidence type="ECO:0008006" key="4">
    <source>
        <dbReference type="Google" id="ProtNLM"/>
    </source>
</evidence>
<gene>
    <name evidence="2" type="ORF">SAMN05216251_12728</name>
</gene>
<sequence>MITPAAGNGRMPAEASRATPSGEQGRTRIRLAGRELLLSDVRSRPAEVAPLLARARAEEGNGWCLCRTPPQRLVIRSSRGNGLYHLARWPNTGTLHSRDCSYNTTEDALSGRSGYSSEAIRETDDGVQLRLDAALARCLNLAPDQAPPEHRGRAESRGTVGLLGMLHWVWEEARLNCWNSRWTHRTWATCHAEISRAMVDVTLNGTDADDIAYVVPPYREADAARNALAFARFRTRLSRRGGRQHRGLVLAEIKDVVTTDHGVRYALAHHRGSLFATAALHKRLCASYRPAFSQSLRQVRGRRIGLFLVELTSKGNLRVIDMAAMLVSHLYLPADSSFEVLMADALCTHRRSLVKPIRYDGTQAVFPDFVLTDTEAPTYVEVYGVRGRAEYEARKEAKRTYYRDQGITVIEWVTGRALPRLWR</sequence>
<dbReference type="Proteomes" id="UP000199323">
    <property type="component" value="Unassembled WGS sequence"/>
</dbReference>
<dbReference type="STRING" id="380248.SAMN05216251_12728"/>
<keyword evidence="3" id="KW-1185">Reference proteome</keyword>